<evidence type="ECO:0000313" key="2">
    <source>
        <dbReference type="EMBL" id="OJJ75258.1"/>
    </source>
</evidence>
<dbReference type="Proteomes" id="UP000184499">
    <property type="component" value="Unassembled WGS sequence"/>
</dbReference>
<evidence type="ECO:0000313" key="3">
    <source>
        <dbReference type="Proteomes" id="UP000184499"/>
    </source>
</evidence>
<dbReference type="RefSeq" id="XP_067482506.1">
    <property type="nucleotide sequence ID" value="XM_067620688.1"/>
</dbReference>
<dbReference type="AlphaFoldDB" id="A0A1L9UU50"/>
<proteinExistence type="predicted"/>
<dbReference type="OMA" id="KERYNQI"/>
<feature type="region of interest" description="Disordered" evidence="1">
    <location>
        <begin position="16"/>
        <end position="92"/>
    </location>
</feature>
<accession>A0A1L9UU50</accession>
<feature type="compositionally biased region" description="Basic and acidic residues" evidence="1">
    <location>
        <begin position="38"/>
        <end position="51"/>
    </location>
</feature>
<dbReference type="VEuPathDB" id="FungiDB:ASPBRDRAFT_193907"/>
<reference evidence="3" key="1">
    <citation type="journal article" date="2017" name="Genome Biol.">
        <title>Comparative genomics reveals high biological diversity and specific adaptations in the industrially and medically important fungal genus Aspergillus.</title>
        <authorList>
            <person name="de Vries R.P."/>
            <person name="Riley R."/>
            <person name="Wiebenga A."/>
            <person name="Aguilar-Osorio G."/>
            <person name="Amillis S."/>
            <person name="Uchima C.A."/>
            <person name="Anderluh G."/>
            <person name="Asadollahi M."/>
            <person name="Askin M."/>
            <person name="Barry K."/>
            <person name="Battaglia E."/>
            <person name="Bayram O."/>
            <person name="Benocci T."/>
            <person name="Braus-Stromeyer S.A."/>
            <person name="Caldana C."/>
            <person name="Canovas D."/>
            <person name="Cerqueira G.C."/>
            <person name="Chen F."/>
            <person name="Chen W."/>
            <person name="Choi C."/>
            <person name="Clum A."/>
            <person name="Dos Santos R.A."/>
            <person name="Damasio A.R."/>
            <person name="Diallinas G."/>
            <person name="Emri T."/>
            <person name="Fekete E."/>
            <person name="Flipphi M."/>
            <person name="Freyberg S."/>
            <person name="Gallo A."/>
            <person name="Gournas C."/>
            <person name="Habgood R."/>
            <person name="Hainaut M."/>
            <person name="Harispe M.L."/>
            <person name="Henrissat B."/>
            <person name="Hilden K.S."/>
            <person name="Hope R."/>
            <person name="Hossain A."/>
            <person name="Karabika E."/>
            <person name="Karaffa L."/>
            <person name="Karanyi Z."/>
            <person name="Krasevec N."/>
            <person name="Kuo A."/>
            <person name="Kusch H."/>
            <person name="LaButti K."/>
            <person name="Lagendijk E.L."/>
            <person name="Lapidus A."/>
            <person name="Levasseur A."/>
            <person name="Lindquist E."/>
            <person name="Lipzen A."/>
            <person name="Logrieco A.F."/>
            <person name="MacCabe A."/>
            <person name="Maekelae M.R."/>
            <person name="Malavazi I."/>
            <person name="Melin P."/>
            <person name="Meyer V."/>
            <person name="Mielnichuk N."/>
            <person name="Miskei M."/>
            <person name="Molnar A.P."/>
            <person name="Mule G."/>
            <person name="Ngan C.Y."/>
            <person name="Orejas M."/>
            <person name="Orosz E."/>
            <person name="Ouedraogo J.P."/>
            <person name="Overkamp K.M."/>
            <person name="Park H.-S."/>
            <person name="Perrone G."/>
            <person name="Piumi F."/>
            <person name="Punt P.J."/>
            <person name="Ram A.F."/>
            <person name="Ramon A."/>
            <person name="Rauscher S."/>
            <person name="Record E."/>
            <person name="Riano-Pachon D.M."/>
            <person name="Robert V."/>
            <person name="Roehrig J."/>
            <person name="Ruller R."/>
            <person name="Salamov A."/>
            <person name="Salih N.S."/>
            <person name="Samson R.A."/>
            <person name="Sandor E."/>
            <person name="Sanguinetti M."/>
            <person name="Schuetze T."/>
            <person name="Sepcic K."/>
            <person name="Shelest E."/>
            <person name="Sherlock G."/>
            <person name="Sophianopoulou V."/>
            <person name="Squina F.M."/>
            <person name="Sun H."/>
            <person name="Susca A."/>
            <person name="Todd R.B."/>
            <person name="Tsang A."/>
            <person name="Unkles S.E."/>
            <person name="van de Wiele N."/>
            <person name="van Rossen-Uffink D."/>
            <person name="Oliveira J.V."/>
            <person name="Vesth T.C."/>
            <person name="Visser J."/>
            <person name="Yu J.-H."/>
            <person name="Zhou M."/>
            <person name="Andersen M.R."/>
            <person name="Archer D.B."/>
            <person name="Baker S.E."/>
            <person name="Benoit I."/>
            <person name="Brakhage A.A."/>
            <person name="Braus G.H."/>
            <person name="Fischer R."/>
            <person name="Frisvad J.C."/>
            <person name="Goldman G.H."/>
            <person name="Houbraken J."/>
            <person name="Oakley B."/>
            <person name="Pocsi I."/>
            <person name="Scazzocchio C."/>
            <person name="Seiboth B."/>
            <person name="vanKuyk P.A."/>
            <person name="Wortman J."/>
            <person name="Dyer P.S."/>
            <person name="Grigoriev I.V."/>
        </authorList>
    </citation>
    <scope>NUCLEOTIDE SEQUENCE [LARGE SCALE GENOMIC DNA]</scope>
    <source>
        <strain evidence="3">CBS 101740 / IMI 381727 / IBT 21946</strain>
    </source>
</reference>
<evidence type="ECO:0008006" key="4">
    <source>
        <dbReference type="Google" id="ProtNLM"/>
    </source>
</evidence>
<dbReference type="OrthoDB" id="5304511at2759"/>
<dbReference type="EMBL" id="KV878681">
    <property type="protein sequence ID" value="OJJ75258.1"/>
    <property type="molecule type" value="Genomic_DNA"/>
</dbReference>
<gene>
    <name evidence="2" type="ORF">ASPBRDRAFT_193907</name>
</gene>
<feature type="compositionally biased region" description="Polar residues" evidence="1">
    <location>
        <begin position="56"/>
        <end position="78"/>
    </location>
</feature>
<keyword evidence="3" id="KW-1185">Reference proteome</keyword>
<dbReference type="STRING" id="767769.A0A1L9UU50"/>
<organism evidence="2 3">
    <name type="scientific">Aspergillus brasiliensis (strain CBS 101740 / IMI 381727 / IBT 21946)</name>
    <dbReference type="NCBI Taxonomy" id="767769"/>
    <lineage>
        <taxon>Eukaryota</taxon>
        <taxon>Fungi</taxon>
        <taxon>Dikarya</taxon>
        <taxon>Ascomycota</taxon>
        <taxon>Pezizomycotina</taxon>
        <taxon>Eurotiomycetes</taxon>
        <taxon>Eurotiomycetidae</taxon>
        <taxon>Eurotiales</taxon>
        <taxon>Aspergillaceae</taxon>
        <taxon>Aspergillus</taxon>
        <taxon>Aspergillus subgen. Circumdati</taxon>
    </lineage>
</organism>
<sequence>MTSVLDSAVIDEIIPESPAIDQVNHDSSKTDGTNLSDSSERLLTDDSKLSDSSESILTDDSNCSDLPESPTTDGSSFSDPPESLPTDEPCHSHSHIQLETLPAELRVQILNLLDFEGLEALIRASPVYHEQYLLDRKRLLLARLKVTLGSMFIDACAVHETSSLSFIQARSMDTIPKYLQSFEKKRSSPCHATEPEVLTLDDTVNMVAFYRFVLKPFARHYSEWALSNLANEPEVIQTKINEPLSSTEEHRIIRALYHFQLFSNLLGKGPHKHLDKLDLFIPWLRFDGYEVLMMLEGLYEPWELEEINCVNVFLQTKGLEVLESVTWDFHETNPKFDDQDRPPTPRGAFDIKSYEEAYLIGLITQGLDHLQQVFFKTQDHSHLVDIMEKSLKLHTSVFLEADGLGALSYLAQHERRHAASSERDKREKRRDPLPFRGDFVNNLDGEYPPLAWTLLWKGTYSNMFGEYMGDEIPKWGYVMWDAARIEHTGAKEVLARQWNSMWDENEDARDQREFF</sequence>
<evidence type="ECO:0000256" key="1">
    <source>
        <dbReference type="SAM" id="MobiDB-lite"/>
    </source>
</evidence>
<name>A0A1L9UU50_ASPBC</name>
<dbReference type="GeneID" id="93573176"/>
<protein>
    <recommendedName>
        <fullName evidence="4">F-box domain-containing protein</fullName>
    </recommendedName>
</protein>